<accession>A0A409W5M1</accession>
<reference evidence="1 2" key="1">
    <citation type="journal article" date="2018" name="Evol. Lett.">
        <title>Horizontal gene cluster transfer increased hallucinogenic mushroom diversity.</title>
        <authorList>
            <person name="Reynolds H.T."/>
            <person name="Vijayakumar V."/>
            <person name="Gluck-Thaler E."/>
            <person name="Korotkin H.B."/>
            <person name="Matheny P.B."/>
            <person name="Slot J.C."/>
        </authorList>
    </citation>
    <scope>NUCLEOTIDE SEQUENCE [LARGE SCALE GENOMIC DNA]</scope>
    <source>
        <strain evidence="1 2">SRW20</strain>
    </source>
</reference>
<dbReference type="Proteomes" id="UP000284706">
    <property type="component" value="Unassembled WGS sequence"/>
</dbReference>
<gene>
    <name evidence="1" type="ORF">CVT26_011526</name>
</gene>
<comment type="caution">
    <text evidence="1">The sequence shown here is derived from an EMBL/GenBank/DDBJ whole genome shotgun (WGS) entry which is preliminary data.</text>
</comment>
<sequence>MPVEKGNTLIIPAPTGSEKPIRIEWSQSWSSRAENYYSVVAKNESQGNDAVVFFVQSNWYNDGQLSSIGQKVEGGYKVIVGDKFQYGQADGSGKGRFVVYHDKERKPYQHRFVHTTLLSSAGDAAGVLAKAIGGPGANAVDLASRIGGNLFGDYLHTF</sequence>
<dbReference type="InParanoid" id="A0A409W5M1"/>
<dbReference type="AlphaFoldDB" id="A0A409W5M1"/>
<protein>
    <submittedName>
        <fullName evidence="1">Uncharacterized protein</fullName>
    </submittedName>
</protein>
<keyword evidence="2" id="KW-1185">Reference proteome</keyword>
<organism evidence="1 2">
    <name type="scientific">Gymnopilus dilepis</name>
    <dbReference type="NCBI Taxonomy" id="231916"/>
    <lineage>
        <taxon>Eukaryota</taxon>
        <taxon>Fungi</taxon>
        <taxon>Dikarya</taxon>
        <taxon>Basidiomycota</taxon>
        <taxon>Agaricomycotina</taxon>
        <taxon>Agaricomycetes</taxon>
        <taxon>Agaricomycetidae</taxon>
        <taxon>Agaricales</taxon>
        <taxon>Agaricineae</taxon>
        <taxon>Hymenogastraceae</taxon>
        <taxon>Gymnopilus</taxon>
    </lineage>
</organism>
<proteinExistence type="predicted"/>
<evidence type="ECO:0000313" key="2">
    <source>
        <dbReference type="Proteomes" id="UP000284706"/>
    </source>
</evidence>
<dbReference type="EMBL" id="NHYE01005383">
    <property type="protein sequence ID" value="PPQ73801.1"/>
    <property type="molecule type" value="Genomic_DNA"/>
</dbReference>
<evidence type="ECO:0000313" key="1">
    <source>
        <dbReference type="EMBL" id="PPQ73801.1"/>
    </source>
</evidence>
<name>A0A409W5M1_9AGAR</name>
<dbReference type="OrthoDB" id="3334523at2759"/>